<accession>A0AB34I289</accession>
<feature type="region of interest" description="Disordered" evidence="1">
    <location>
        <begin position="1"/>
        <end position="43"/>
    </location>
</feature>
<evidence type="ECO:0000256" key="1">
    <source>
        <dbReference type="SAM" id="MobiDB-lite"/>
    </source>
</evidence>
<proteinExistence type="predicted"/>
<evidence type="ECO:0000313" key="3">
    <source>
        <dbReference type="Proteomes" id="UP001159641"/>
    </source>
</evidence>
<feature type="compositionally biased region" description="Low complexity" evidence="1">
    <location>
        <begin position="29"/>
        <end position="40"/>
    </location>
</feature>
<dbReference type="Proteomes" id="UP001159641">
    <property type="component" value="Unassembled WGS sequence"/>
</dbReference>
<feature type="compositionally biased region" description="Polar residues" evidence="1">
    <location>
        <begin position="1"/>
        <end position="13"/>
    </location>
</feature>
<evidence type="ECO:0000313" key="2">
    <source>
        <dbReference type="EMBL" id="KAJ8798031.1"/>
    </source>
</evidence>
<comment type="caution">
    <text evidence="2">The sequence shown here is derived from an EMBL/GenBank/DDBJ whole genome shotgun (WGS) entry which is preliminary data.</text>
</comment>
<organism evidence="2 3">
    <name type="scientific">Eschrichtius robustus</name>
    <name type="common">California gray whale</name>
    <name type="synonym">Eschrichtius gibbosus</name>
    <dbReference type="NCBI Taxonomy" id="9764"/>
    <lineage>
        <taxon>Eukaryota</taxon>
        <taxon>Metazoa</taxon>
        <taxon>Chordata</taxon>
        <taxon>Craniata</taxon>
        <taxon>Vertebrata</taxon>
        <taxon>Euteleostomi</taxon>
        <taxon>Mammalia</taxon>
        <taxon>Eutheria</taxon>
        <taxon>Laurasiatheria</taxon>
        <taxon>Artiodactyla</taxon>
        <taxon>Whippomorpha</taxon>
        <taxon>Cetacea</taxon>
        <taxon>Mysticeti</taxon>
        <taxon>Eschrichtiidae</taxon>
        <taxon>Eschrichtius</taxon>
    </lineage>
</organism>
<name>A0AB34I289_ESCRO</name>
<sequence>MSSNTFPSRSTKPSPKHSLPSAHLPGAFSESNSSFSQSASLPPYFYQGLYSGL</sequence>
<dbReference type="AlphaFoldDB" id="A0AB34I289"/>
<protein>
    <submittedName>
        <fullName evidence="2">Uncharacterized protein</fullName>
    </submittedName>
</protein>
<dbReference type="EMBL" id="JAIQCJ010000090">
    <property type="protein sequence ID" value="KAJ8798031.1"/>
    <property type="molecule type" value="Genomic_DNA"/>
</dbReference>
<gene>
    <name evidence="2" type="ORF">J1605_016914</name>
</gene>
<keyword evidence="3" id="KW-1185">Reference proteome</keyword>
<reference evidence="2 3" key="1">
    <citation type="submission" date="2022-11" db="EMBL/GenBank/DDBJ databases">
        <title>Whole genome sequence of Eschrichtius robustus ER-17-0199.</title>
        <authorList>
            <person name="Bruniche-Olsen A."/>
            <person name="Black A.N."/>
            <person name="Fields C.J."/>
            <person name="Walden K."/>
            <person name="Dewoody J.A."/>
        </authorList>
    </citation>
    <scope>NUCLEOTIDE SEQUENCE [LARGE SCALE GENOMIC DNA]</scope>
    <source>
        <strain evidence="2">ER-17-0199</strain>
        <tissue evidence="2">Blubber</tissue>
    </source>
</reference>